<proteinExistence type="predicted"/>
<accession>A0A3B0X0K4</accession>
<reference evidence="1" key="1">
    <citation type="submission" date="2018-06" db="EMBL/GenBank/DDBJ databases">
        <authorList>
            <person name="Zhirakovskaya E."/>
        </authorList>
    </citation>
    <scope>NUCLEOTIDE SEQUENCE</scope>
</reference>
<protein>
    <recommendedName>
        <fullName evidence="2">DUF4412 domain-containing protein</fullName>
    </recommendedName>
</protein>
<sequence>MIVFLSFAFLIGEVNGAKINNLALYYDELEEGVEAQHMRYLINEQFLRIDDGSEQADFILFDVREDIIYSVNHDDQTILKIVYQKWQKPEFKFIQSSELQPVPGAPRIRNKQIYNYQYKAGTEVCTQVFLIKETWPEQMKVLHRYQQVLSGQQVATLKNTPVEFHTPCFLVDQVYHTGDYYQLGLPVQITYSRGYVKLLRDFKEIKLDKKLFELPKKYEIYEIFSG</sequence>
<evidence type="ECO:0000313" key="1">
    <source>
        <dbReference type="EMBL" id="VAW61291.1"/>
    </source>
</evidence>
<dbReference type="EMBL" id="UOFJ01000033">
    <property type="protein sequence ID" value="VAW61291.1"/>
    <property type="molecule type" value="Genomic_DNA"/>
</dbReference>
<gene>
    <name evidence="1" type="ORF">MNBD_GAMMA10-2436</name>
</gene>
<organism evidence="1">
    <name type="scientific">hydrothermal vent metagenome</name>
    <dbReference type="NCBI Taxonomy" id="652676"/>
    <lineage>
        <taxon>unclassified sequences</taxon>
        <taxon>metagenomes</taxon>
        <taxon>ecological metagenomes</taxon>
    </lineage>
</organism>
<name>A0A3B0X0K4_9ZZZZ</name>
<evidence type="ECO:0008006" key="2">
    <source>
        <dbReference type="Google" id="ProtNLM"/>
    </source>
</evidence>
<dbReference type="AlphaFoldDB" id="A0A3B0X0K4"/>